<dbReference type="AlphaFoldDB" id="A0ABD1FIS9"/>
<evidence type="ECO:0000256" key="5">
    <source>
        <dbReference type="ARBA" id="ARBA00023136"/>
    </source>
</evidence>
<dbReference type="PANTHER" id="PTHR12300:SF161">
    <property type="entry name" value="RECEPTOR EXPRESSION-ENHANCING PROTEIN"/>
    <property type="match status" value="1"/>
</dbReference>
<dbReference type="Pfam" id="PF03134">
    <property type="entry name" value="TB2_DP1_HVA22"/>
    <property type="match status" value="1"/>
</dbReference>
<comment type="caution">
    <text evidence="7">The sequence shown here is derived from an EMBL/GenBank/DDBJ whole genome shotgun (WGS) entry which is preliminary data.</text>
</comment>
<dbReference type="InterPro" id="IPR004345">
    <property type="entry name" value="TB2_DP1_HVA22"/>
</dbReference>
<keyword evidence="3 6" id="KW-0812">Transmembrane</keyword>
<reference evidence="7 8" key="1">
    <citation type="submission" date="2024-06" db="EMBL/GenBank/DDBJ databases">
        <title>A chromosome level genome sequence of Diviner's sage (Salvia divinorum).</title>
        <authorList>
            <person name="Ford S.A."/>
            <person name="Ro D.-K."/>
            <person name="Ness R.W."/>
            <person name="Phillips M.A."/>
        </authorList>
    </citation>
    <scope>NUCLEOTIDE SEQUENCE [LARGE SCALE GENOMIC DNA]</scope>
    <source>
        <strain evidence="7">SAF-2024a</strain>
        <tissue evidence="7">Leaf</tissue>
    </source>
</reference>
<name>A0ABD1FIS9_SALDI</name>
<dbReference type="GO" id="GO:0016020">
    <property type="term" value="C:membrane"/>
    <property type="evidence" value="ECO:0007669"/>
    <property type="project" value="UniProtKB-SubCell"/>
</dbReference>
<dbReference type="PANTHER" id="PTHR12300">
    <property type="entry name" value="HVA22-LIKE PROTEINS"/>
    <property type="match status" value="1"/>
</dbReference>
<sequence length="184" mass="21391">MRASSAQSFVKLLAENLDIVAGPVVTLVYPLYASIRAIETRSVGDDQQWLTYWVLYSMITLFELSFASLIEWLPFWAYAKLIFTCWLVIPYFNGAASVYSNVVRPYIVTRQKKINIWYVPNIRDAFTKPDDIVAAAEGYIRQNGPEAFENIIQRSKKETSGMNNFTNNHSLYDDNYKYEDDYRY</sequence>
<feature type="transmembrane region" description="Helical" evidence="6">
    <location>
        <begin position="50"/>
        <end position="70"/>
    </location>
</feature>
<feature type="transmembrane region" description="Helical" evidence="6">
    <location>
        <begin position="76"/>
        <end position="103"/>
    </location>
</feature>
<evidence type="ECO:0000313" key="8">
    <source>
        <dbReference type="Proteomes" id="UP001567538"/>
    </source>
</evidence>
<evidence type="ECO:0000256" key="3">
    <source>
        <dbReference type="ARBA" id="ARBA00022692"/>
    </source>
</evidence>
<accession>A0ABD1FIS9</accession>
<evidence type="ECO:0000256" key="6">
    <source>
        <dbReference type="RuleBase" id="RU362006"/>
    </source>
</evidence>
<keyword evidence="8" id="KW-1185">Reference proteome</keyword>
<evidence type="ECO:0000256" key="1">
    <source>
        <dbReference type="ARBA" id="ARBA00004141"/>
    </source>
</evidence>
<organism evidence="7 8">
    <name type="scientific">Salvia divinorum</name>
    <name type="common">Maria pastora</name>
    <name type="synonym">Diviner's sage</name>
    <dbReference type="NCBI Taxonomy" id="28513"/>
    <lineage>
        <taxon>Eukaryota</taxon>
        <taxon>Viridiplantae</taxon>
        <taxon>Streptophyta</taxon>
        <taxon>Embryophyta</taxon>
        <taxon>Tracheophyta</taxon>
        <taxon>Spermatophyta</taxon>
        <taxon>Magnoliopsida</taxon>
        <taxon>eudicotyledons</taxon>
        <taxon>Gunneridae</taxon>
        <taxon>Pentapetalae</taxon>
        <taxon>asterids</taxon>
        <taxon>lamiids</taxon>
        <taxon>Lamiales</taxon>
        <taxon>Lamiaceae</taxon>
        <taxon>Nepetoideae</taxon>
        <taxon>Mentheae</taxon>
        <taxon>Salviinae</taxon>
        <taxon>Salvia</taxon>
        <taxon>Salvia subgen. Calosphace</taxon>
    </lineage>
</organism>
<evidence type="ECO:0000256" key="4">
    <source>
        <dbReference type="ARBA" id="ARBA00022989"/>
    </source>
</evidence>
<gene>
    <name evidence="7" type="ORF">AAHA92_31859</name>
</gene>
<comment type="similarity">
    <text evidence="2 6">Belongs to the DP1 family.</text>
</comment>
<evidence type="ECO:0000256" key="2">
    <source>
        <dbReference type="ARBA" id="ARBA00008573"/>
    </source>
</evidence>
<keyword evidence="4 6" id="KW-1133">Transmembrane helix</keyword>
<evidence type="ECO:0000313" key="7">
    <source>
        <dbReference type="EMBL" id="KAL1531756.1"/>
    </source>
</evidence>
<protein>
    <recommendedName>
        <fullName evidence="6">HVA22-like protein</fullName>
    </recommendedName>
</protein>
<comment type="subcellular location">
    <subcellularLocation>
        <location evidence="1 6">Membrane</location>
        <topology evidence="1 6">Multi-pass membrane protein</topology>
    </subcellularLocation>
</comment>
<proteinExistence type="inferred from homology"/>
<keyword evidence="5 6" id="KW-0472">Membrane</keyword>
<dbReference type="Proteomes" id="UP001567538">
    <property type="component" value="Unassembled WGS sequence"/>
</dbReference>
<dbReference type="EMBL" id="JBEAFC010000014">
    <property type="protein sequence ID" value="KAL1531756.1"/>
    <property type="molecule type" value="Genomic_DNA"/>
</dbReference>